<proteinExistence type="predicted"/>
<evidence type="ECO:0000313" key="2">
    <source>
        <dbReference type="Proteomes" id="UP000247702"/>
    </source>
</evidence>
<evidence type="ECO:0008006" key="3">
    <source>
        <dbReference type="Google" id="ProtNLM"/>
    </source>
</evidence>
<gene>
    <name evidence="1" type="ORF">RclHR1_14070010</name>
</gene>
<name>A0A2Z6QBP3_9GLOM</name>
<keyword evidence="2" id="KW-1185">Reference proteome</keyword>
<dbReference type="EMBL" id="BEXD01000455">
    <property type="protein sequence ID" value="GBB87603.1"/>
    <property type="molecule type" value="Genomic_DNA"/>
</dbReference>
<dbReference type="STRING" id="94130.A0A2Z6QBP3"/>
<organism evidence="1 2">
    <name type="scientific">Rhizophagus clarus</name>
    <dbReference type="NCBI Taxonomy" id="94130"/>
    <lineage>
        <taxon>Eukaryota</taxon>
        <taxon>Fungi</taxon>
        <taxon>Fungi incertae sedis</taxon>
        <taxon>Mucoromycota</taxon>
        <taxon>Glomeromycotina</taxon>
        <taxon>Glomeromycetes</taxon>
        <taxon>Glomerales</taxon>
        <taxon>Glomeraceae</taxon>
        <taxon>Rhizophagus</taxon>
    </lineage>
</organism>
<dbReference type="AlphaFoldDB" id="A0A2Z6QBP3"/>
<sequence>MACTKIFSGDLPEIINEIIQYFQNDFSTLHSCVLVNRLWCRLAIPLLWENPFSLKYPKNYHYIEVYLHNINEDDKTQLNEYGINNDLFPSNTLFNYTSFIHHLDTYKISNSIEKWVSAVKISTNFTVQNNNELNYKKLIYRLLFQIFIENKVKVYTFKVKVLSNEDFEYFNDTIELILQNSNFICDIRNLTLDFDPTDDNITKFMIFLYSNCNSISSLYFLFPWYYYPITEKHLSQIIESQQNLKKISLCFNNIPLYHSLLSLKNSNCINTLSTIIFYHVSFKNVIILNEVFEQLNVLESIHILYCYSLDSNFIQQISNLTKPFKLRSLFMNEPLSEPLQLLLQKSGDYLENFGFEPEYELSRQEILEIIKYCSTKIKFLKFSGFNDEMIYKIFDIIEKVELSLNYLTIEGYDDEPSSTVLQCLGQILPSKLEYLSLSLVINLNDFEIFLKNCQNTFIKKLLIKNIRNGKREELEKKNILPFIKEYIMKKKRAGYLAFLDYFYIQTPIDDDDLYSLKNEVKEFRLHNIIIQNYYDLNIEAREFINEMY</sequence>
<reference evidence="1 2" key="1">
    <citation type="submission" date="2017-11" db="EMBL/GenBank/DDBJ databases">
        <title>The genome of Rhizophagus clarus HR1 reveals common genetic basis of auxotrophy among arbuscular mycorrhizal fungi.</title>
        <authorList>
            <person name="Kobayashi Y."/>
        </authorList>
    </citation>
    <scope>NUCLEOTIDE SEQUENCE [LARGE SCALE GENOMIC DNA]</scope>
    <source>
        <strain evidence="1 2">HR1</strain>
    </source>
</reference>
<evidence type="ECO:0000313" key="1">
    <source>
        <dbReference type="EMBL" id="GBB87603.1"/>
    </source>
</evidence>
<comment type="caution">
    <text evidence="1">The sequence shown here is derived from an EMBL/GenBank/DDBJ whole genome shotgun (WGS) entry which is preliminary data.</text>
</comment>
<dbReference type="Proteomes" id="UP000247702">
    <property type="component" value="Unassembled WGS sequence"/>
</dbReference>
<accession>A0A2Z6QBP3</accession>
<protein>
    <recommendedName>
        <fullName evidence="3">F-box domain-containing protein</fullName>
    </recommendedName>
</protein>